<dbReference type="InterPro" id="IPR014729">
    <property type="entry name" value="Rossmann-like_a/b/a_fold"/>
</dbReference>
<dbReference type="GO" id="GO:0000309">
    <property type="term" value="F:nicotinamide-nucleotide adenylyltransferase activity"/>
    <property type="evidence" value="ECO:0007669"/>
    <property type="project" value="TreeGrafter"/>
</dbReference>
<organism evidence="2 3">
    <name type="scientific">Monascus purpureus</name>
    <name type="common">Red mold</name>
    <name type="synonym">Monascus anka</name>
    <dbReference type="NCBI Taxonomy" id="5098"/>
    <lineage>
        <taxon>Eukaryota</taxon>
        <taxon>Fungi</taxon>
        <taxon>Dikarya</taxon>
        <taxon>Ascomycota</taxon>
        <taxon>Pezizomycotina</taxon>
        <taxon>Eurotiomycetes</taxon>
        <taxon>Eurotiomycetidae</taxon>
        <taxon>Eurotiales</taxon>
        <taxon>Aspergillaceae</taxon>
        <taxon>Monascus</taxon>
    </lineage>
</organism>
<dbReference type="GO" id="GO:0004515">
    <property type="term" value="F:nicotinate-nucleotide adenylyltransferase activity"/>
    <property type="evidence" value="ECO:0007669"/>
    <property type="project" value="TreeGrafter"/>
</dbReference>
<evidence type="ECO:0000313" key="3">
    <source>
        <dbReference type="Proteomes" id="UP000319663"/>
    </source>
</evidence>
<name>A0A507QUW8_MONPU</name>
<gene>
    <name evidence="2" type="ORF">MPDQ_008144</name>
</gene>
<sequence length="838" mass="93111">MVSTSACRNEASQSEPERFCDFGDSVLLTHGVLTPDLCNEIVQSLEQWSWVPADLQGRARVLDDGQVETSSGVASHCISTYDKDVANLLWEKLEPIIPPEQEATGNVFHPVGIDPLLRFVRFDSVSGPQLTVPHYDAGHDFEEGNLRTLKSVVLALTWHIPGEIREGKGLRTRFLLDTQRWMPVDERSFLDHAKPASQKDVLAEIPMNIADCLLFDHRTLHDFVVWTDPSSPQIVLRTDIIYEQQQPAPAMILTTSDANTVSVSETTASLDPTYRKALAALNGSFEAIRNAGYFDDGLPGNYHSFDRSWWTGPVDKVQSRLSQLGRSDGSSKELAVLATTGAFCPIHQGHIQMMETAKRELELRGVAVLGGYFCPDHEQYVSSKMRSGGESDVLSSAQRLSLCELAVAGSEWLAVDRWAALYAPGSVNFTRVIDHLSQMLAHHIRTHRPVHVVYVFGGDNARFSFAFARRHSCVCVLRPGSRASFEEVSEYVSLLKSPRVIFSWDSSPAFNSTGVRRGDTSGLSDGVAEQWTRFQSARTGLLALDNSRPVNFYMREEGHWAVAPWASDPSCTLDEISRLYGIFCTGLKRAFARAFAREPRMLPRVNIVPLRLQDQQQTYQKLFGNVRVISLDPCLPGTINVQVSRCFRPLNSRACKFIARHGAPPLTTQIGSIEPGNYTLFDDDTFSGMTGKYITALLADRCTVDRFQTLCDEHGPLTLDDQAAAIPLGKRLNHVDCRDFLVGSREGGLCLELSDGSICRAPYLLPYVSPHDRASVPVDAELDFSKEVWKLNKDFFSSLGVDLCLADMSPAFQELGASLGFANIRMEDLCAWNLRHLC</sequence>
<dbReference type="InterPro" id="IPR051182">
    <property type="entry name" value="Euk_NMN_adenylyltrnsfrase"/>
</dbReference>
<dbReference type="AlphaFoldDB" id="A0A507QUW8"/>
<dbReference type="EMBL" id="VIFY01000097">
    <property type="protein sequence ID" value="TQB70733.1"/>
    <property type="molecule type" value="Genomic_DNA"/>
</dbReference>
<reference evidence="2 3" key="1">
    <citation type="submission" date="2019-06" db="EMBL/GenBank/DDBJ databases">
        <title>Wine fermentation using esterase from Monascus purpureus.</title>
        <authorList>
            <person name="Geng C."/>
            <person name="Zhang Y."/>
        </authorList>
    </citation>
    <scope>NUCLEOTIDE SEQUENCE [LARGE SCALE GENOMIC DNA]</scope>
    <source>
        <strain evidence="2">HQ1</strain>
    </source>
</reference>
<evidence type="ECO:0000259" key="1">
    <source>
        <dbReference type="Pfam" id="PF01467"/>
    </source>
</evidence>
<dbReference type="SUPFAM" id="SSF52374">
    <property type="entry name" value="Nucleotidylyl transferase"/>
    <property type="match status" value="1"/>
</dbReference>
<dbReference type="Gene3D" id="3.40.50.620">
    <property type="entry name" value="HUPs"/>
    <property type="match status" value="1"/>
</dbReference>
<keyword evidence="3" id="KW-1185">Reference proteome</keyword>
<comment type="caution">
    <text evidence="2">The sequence shown here is derived from an EMBL/GenBank/DDBJ whole genome shotgun (WGS) entry which is preliminary data.</text>
</comment>
<dbReference type="STRING" id="5098.A0A507QUW8"/>
<dbReference type="Pfam" id="PF01467">
    <property type="entry name" value="CTP_transf_like"/>
    <property type="match status" value="1"/>
</dbReference>
<evidence type="ECO:0000313" key="2">
    <source>
        <dbReference type="EMBL" id="TQB70733.1"/>
    </source>
</evidence>
<dbReference type="Proteomes" id="UP000319663">
    <property type="component" value="Unassembled WGS sequence"/>
</dbReference>
<feature type="domain" description="Cytidyltransferase-like" evidence="1">
    <location>
        <begin position="339"/>
        <end position="431"/>
    </location>
</feature>
<dbReference type="PANTHER" id="PTHR12039">
    <property type="entry name" value="NICOTINAMIDE MONONUCLEOTIDE ADENYLYLTRANSFERASE"/>
    <property type="match status" value="1"/>
</dbReference>
<dbReference type="OrthoDB" id="422187at2759"/>
<accession>A0A507QUW8</accession>
<dbReference type="PANTHER" id="PTHR12039:SF0">
    <property type="entry name" value="NICOTINAMIDE-NUCLEOTIDE ADENYLYLTRANSFERASE"/>
    <property type="match status" value="1"/>
</dbReference>
<dbReference type="GO" id="GO:0009435">
    <property type="term" value="P:NAD+ biosynthetic process"/>
    <property type="evidence" value="ECO:0007669"/>
    <property type="project" value="TreeGrafter"/>
</dbReference>
<proteinExistence type="predicted"/>
<dbReference type="InterPro" id="IPR004821">
    <property type="entry name" value="Cyt_trans-like"/>
</dbReference>
<protein>
    <recommendedName>
        <fullName evidence="1">Cytidyltransferase-like domain-containing protein</fullName>
    </recommendedName>
</protein>